<gene>
    <name evidence="2" type="ordered locus">Mpe_B0033</name>
</gene>
<dbReference type="HOGENOM" id="CLU_1254724_0_0_4"/>
<dbReference type="InterPro" id="IPR003615">
    <property type="entry name" value="HNH_nuc"/>
</dbReference>
<dbReference type="InterPro" id="IPR002711">
    <property type="entry name" value="HNH"/>
</dbReference>
<feature type="domain" description="HNH nuclease" evidence="1">
    <location>
        <begin position="155"/>
        <end position="215"/>
    </location>
</feature>
<geneLocation type="plasmid" evidence="2 3">
    <name>RPME01</name>
</geneLocation>
<dbReference type="GO" id="GO:0003676">
    <property type="term" value="F:nucleic acid binding"/>
    <property type="evidence" value="ECO:0007669"/>
    <property type="project" value="InterPro"/>
</dbReference>
<protein>
    <recommendedName>
        <fullName evidence="1">HNH nuclease domain-containing protein</fullName>
    </recommendedName>
</protein>
<dbReference type="eggNOG" id="COG1403">
    <property type="taxonomic scope" value="Bacteria"/>
</dbReference>
<organism evidence="2 3">
    <name type="scientific">Methylibium petroleiphilum (strain ATCC BAA-1232 / LMG 22953 / PM1)</name>
    <dbReference type="NCBI Taxonomy" id="420662"/>
    <lineage>
        <taxon>Bacteria</taxon>
        <taxon>Pseudomonadati</taxon>
        <taxon>Pseudomonadota</taxon>
        <taxon>Betaproteobacteria</taxon>
        <taxon>Burkholderiales</taxon>
        <taxon>Sphaerotilaceae</taxon>
        <taxon>Methylibium</taxon>
    </lineage>
</organism>
<evidence type="ECO:0000313" key="2">
    <source>
        <dbReference type="EMBL" id="ABM96814.1"/>
    </source>
</evidence>
<dbReference type="Proteomes" id="UP000000366">
    <property type="component" value="Plasmid RPME01"/>
</dbReference>
<evidence type="ECO:0000313" key="3">
    <source>
        <dbReference type="Proteomes" id="UP000000366"/>
    </source>
</evidence>
<dbReference type="KEGG" id="mpt:Mpe_B0033"/>
<dbReference type="Pfam" id="PF01844">
    <property type="entry name" value="HNH"/>
    <property type="match status" value="1"/>
</dbReference>
<accession>A2SMM5</accession>
<dbReference type="CDD" id="cd00085">
    <property type="entry name" value="HNHc"/>
    <property type="match status" value="1"/>
</dbReference>
<proteinExistence type="predicted"/>
<keyword evidence="2" id="KW-0614">Plasmid</keyword>
<sequence>MPTRERLEGLLPIGSQVLSGGNRTSFRIVKYNQRGVQIASTSSRKTALLRYAKLDLVLNNFHLVDPERIQDSIMELMKQHGVRWTQNETFLYGLAREHRTRTAMPDLLELHAEFERQVNECAQMSSAERRNMFETGQAKPERVIVQTTVFMRNPAVAAEVLLRANGHCELCRQSAPFKRRKDGTPYLEVHHRKPLSDGGNDTVQNAIALCPNCHRRAHYA</sequence>
<evidence type="ECO:0000259" key="1">
    <source>
        <dbReference type="SMART" id="SM00507"/>
    </source>
</evidence>
<dbReference type="GO" id="GO:0008270">
    <property type="term" value="F:zinc ion binding"/>
    <property type="evidence" value="ECO:0007669"/>
    <property type="project" value="InterPro"/>
</dbReference>
<name>A2SMM5_METPP</name>
<reference evidence="2 3" key="1">
    <citation type="journal article" date="2007" name="J. Bacteriol.">
        <title>Whole-genome analysis of the methyl tert-butyl ether-degrading beta-proteobacterium Methylibium petroleiphilum PM1.</title>
        <authorList>
            <person name="Kane S.R."/>
            <person name="Chakicherla A.Y."/>
            <person name="Chain P.S.G."/>
            <person name="Schmidt R."/>
            <person name="Shin M.W."/>
            <person name="Legler T.C."/>
            <person name="Scow K.M."/>
            <person name="Larimer F.W."/>
            <person name="Lucas S.M."/>
            <person name="Richardson P.M."/>
            <person name="Hristova K.R."/>
        </authorList>
    </citation>
    <scope>NUCLEOTIDE SEQUENCE [LARGE SCALE GENOMIC DNA]</scope>
    <source>
        <strain evidence="3">ATCC BAA-1232 / LMG 22953 / PM1</strain>
        <plasmid evidence="2 3">RPME01</plasmid>
    </source>
</reference>
<dbReference type="SMART" id="SM00507">
    <property type="entry name" value="HNHc"/>
    <property type="match status" value="1"/>
</dbReference>
<dbReference type="Gene3D" id="1.10.30.50">
    <property type="match status" value="1"/>
</dbReference>
<keyword evidence="3" id="KW-1185">Reference proteome</keyword>
<dbReference type="RefSeq" id="WP_011831431.1">
    <property type="nucleotide sequence ID" value="NC_008826.1"/>
</dbReference>
<dbReference type="EMBL" id="CP000556">
    <property type="protein sequence ID" value="ABM96814.1"/>
    <property type="molecule type" value="Genomic_DNA"/>
</dbReference>
<dbReference type="AlphaFoldDB" id="A2SMM5"/>
<dbReference type="GO" id="GO:0004519">
    <property type="term" value="F:endonuclease activity"/>
    <property type="evidence" value="ECO:0007669"/>
    <property type="project" value="InterPro"/>
</dbReference>